<organism evidence="2 3">
    <name type="scientific">Halteria grandinella</name>
    <dbReference type="NCBI Taxonomy" id="5974"/>
    <lineage>
        <taxon>Eukaryota</taxon>
        <taxon>Sar</taxon>
        <taxon>Alveolata</taxon>
        <taxon>Ciliophora</taxon>
        <taxon>Intramacronucleata</taxon>
        <taxon>Spirotrichea</taxon>
        <taxon>Stichotrichia</taxon>
        <taxon>Sporadotrichida</taxon>
        <taxon>Halteriidae</taxon>
        <taxon>Halteria</taxon>
    </lineage>
</organism>
<feature type="compositionally biased region" description="Polar residues" evidence="1">
    <location>
        <begin position="148"/>
        <end position="158"/>
    </location>
</feature>
<feature type="compositionally biased region" description="Basic and acidic residues" evidence="1">
    <location>
        <begin position="122"/>
        <end position="131"/>
    </location>
</feature>
<evidence type="ECO:0000256" key="1">
    <source>
        <dbReference type="SAM" id="MobiDB-lite"/>
    </source>
</evidence>
<feature type="region of interest" description="Disordered" evidence="1">
    <location>
        <begin position="283"/>
        <end position="568"/>
    </location>
</feature>
<sequence length="681" mass="77270">MWGEFGDAKQESNSNSDKEDAFGNVWGEGAAQENEEEEFDDFQGADAGGWAANVWTANNPAEPAEVRPEPLPQEPSQEDKHSSTHHSSHHEEQKSDDQENWAFAEPISDNPVQPSIVDEQPEEAKTQEDLKSPIFEIPWVTVEETKQEVANSPQSEQNEGWAASQWVSPDIEEQKECSQKHMQETTEPEANNAINEETIIEEDSAKVVEQVATEQVEEQTLKEEEKEDAEGQEATYTEIEIVQDVTTVEINFDQPQLPLTEFVSQLPLVEVQPINEIDTLLGELEEATNDLPHEDAESPISDQIDKSDDEKSEKAQPEQLQSPKQEKSPSAKSDDDEEADQKEQPWGFKEEPEQNKENSDEQSQKSEEQETQGWGFGKEPENVVQAEAENQPELKSQKSEKSADRQPEKTWGWAEPEATSENENGFEEFKEAANVEEVQDVVRGSEPSSDEVQPELKSQKSEQSADEKPEQVWGWAQQEATSENENGFEEFKEAEKPDEEPAQEWGWKEGNAEEDEFEDFAEADESQPAWGQFNSVAAEQETNPEEKSGEEEDGDGFEDFDDNQSVPQISQPEFKEVKVVVKGEQSKINTLSDIYASKEDLLKSFRFAQYSALSGISVIDFNPTHKQISSVKYCVTEDSQELLTFRDLRFVLSSFKPLKESRFDYIERLQDIHSQRKRKSK</sequence>
<comment type="caution">
    <text evidence="2">The sequence shown here is derived from an EMBL/GenBank/DDBJ whole genome shotgun (WGS) entry which is preliminary data.</text>
</comment>
<feature type="compositionally biased region" description="Acidic residues" evidence="1">
    <location>
        <begin position="548"/>
        <end position="562"/>
    </location>
</feature>
<feature type="compositionally biased region" description="Basic and acidic residues" evidence="1">
    <location>
        <begin position="172"/>
        <end position="184"/>
    </location>
</feature>
<feature type="compositionally biased region" description="Basic and acidic residues" evidence="1">
    <location>
        <begin position="457"/>
        <end position="470"/>
    </location>
</feature>
<feature type="compositionally biased region" description="Basic and acidic residues" evidence="1">
    <location>
        <begin position="303"/>
        <end position="316"/>
    </location>
</feature>
<feature type="compositionally biased region" description="Acidic residues" evidence="1">
    <location>
        <begin position="33"/>
        <end position="43"/>
    </location>
</feature>
<reference evidence="2" key="1">
    <citation type="submission" date="2019-06" db="EMBL/GenBank/DDBJ databases">
        <authorList>
            <person name="Zheng W."/>
        </authorList>
    </citation>
    <scope>NUCLEOTIDE SEQUENCE</scope>
    <source>
        <strain evidence="2">QDHG01</strain>
    </source>
</reference>
<feature type="region of interest" description="Disordered" evidence="1">
    <location>
        <begin position="1"/>
        <end position="235"/>
    </location>
</feature>
<feature type="compositionally biased region" description="Basic and acidic residues" evidence="1">
    <location>
        <begin position="395"/>
        <end position="408"/>
    </location>
</feature>
<proteinExistence type="predicted"/>
<feature type="compositionally biased region" description="Acidic residues" evidence="1">
    <location>
        <begin position="512"/>
        <end position="525"/>
    </location>
</feature>
<protein>
    <submittedName>
        <fullName evidence="2">Uncharacterized protein</fullName>
    </submittedName>
</protein>
<keyword evidence="3" id="KW-1185">Reference proteome</keyword>
<dbReference type="Proteomes" id="UP000785679">
    <property type="component" value="Unassembled WGS sequence"/>
</dbReference>
<feature type="compositionally biased region" description="Basic and acidic residues" evidence="1">
    <location>
        <begin position="324"/>
        <end position="333"/>
    </location>
</feature>
<evidence type="ECO:0000313" key="2">
    <source>
        <dbReference type="EMBL" id="TNV86073.1"/>
    </source>
</evidence>
<feature type="compositionally biased region" description="Polar residues" evidence="1">
    <location>
        <begin position="532"/>
        <end position="541"/>
    </location>
</feature>
<feature type="compositionally biased region" description="Low complexity" evidence="1">
    <location>
        <begin position="188"/>
        <end position="197"/>
    </location>
</feature>
<name>A0A8J8T9B6_HALGN</name>
<dbReference type="AlphaFoldDB" id="A0A8J8T9B6"/>
<gene>
    <name evidence="2" type="ORF">FGO68_gene2623</name>
</gene>
<accession>A0A8J8T9B6</accession>
<dbReference type="EMBL" id="RRYP01001335">
    <property type="protein sequence ID" value="TNV86073.1"/>
    <property type="molecule type" value="Genomic_DNA"/>
</dbReference>
<feature type="compositionally biased region" description="Basic and acidic residues" evidence="1">
    <location>
        <begin position="1"/>
        <end position="21"/>
    </location>
</feature>
<feature type="compositionally biased region" description="Basic and acidic residues" evidence="1">
    <location>
        <begin position="348"/>
        <end position="368"/>
    </location>
</feature>
<evidence type="ECO:0000313" key="3">
    <source>
        <dbReference type="Proteomes" id="UP000785679"/>
    </source>
</evidence>